<dbReference type="RefSeq" id="WP_139171813.1">
    <property type="nucleotide sequence ID" value="NZ_BKAI01000022.1"/>
</dbReference>
<organism evidence="1 2">
    <name type="scientific">Flavobacterium noncentrifugens</name>
    <dbReference type="NCBI Taxonomy" id="1128970"/>
    <lineage>
        <taxon>Bacteria</taxon>
        <taxon>Pseudomonadati</taxon>
        <taxon>Bacteroidota</taxon>
        <taxon>Flavobacteriia</taxon>
        <taxon>Flavobacteriales</taxon>
        <taxon>Flavobacteriaceae</taxon>
        <taxon>Flavobacterium</taxon>
    </lineage>
</organism>
<name>A0A1G9DCE2_9FLAO</name>
<accession>A0A1G9DCE2</accession>
<protein>
    <submittedName>
        <fullName evidence="1">Uncharacterized protein</fullName>
    </submittedName>
</protein>
<dbReference type="STRING" id="1128970.SAMN04487935_3776"/>
<keyword evidence="2" id="KW-1185">Reference proteome</keyword>
<gene>
    <name evidence="1" type="ORF">SAMN04487935_3776</name>
</gene>
<proteinExistence type="predicted"/>
<evidence type="ECO:0000313" key="2">
    <source>
        <dbReference type="Proteomes" id="UP000199580"/>
    </source>
</evidence>
<reference evidence="1 2" key="1">
    <citation type="submission" date="2016-10" db="EMBL/GenBank/DDBJ databases">
        <authorList>
            <person name="de Groot N.N."/>
        </authorList>
    </citation>
    <scope>NUCLEOTIDE SEQUENCE [LARGE SCALE GENOMIC DNA]</scope>
    <source>
        <strain evidence="1 2">CGMCC 1.10076</strain>
    </source>
</reference>
<dbReference type="Proteomes" id="UP000199580">
    <property type="component" value="Unassembled WGS sequence"/>
</dbReference>
<sequence length="109" mass="12556">MENLKSPYSAVIVERQFIENAKQATLYIPMKNGEQFKIQIEDISRHVFIDKSNSLAIIRLGELANRTGTEIIYENVVLVPQDLLSDFSTLNKIEVNNLKESWKESMNIK</sequence>
<evidence type="ECO:0000313" key="1">
    <source>
        <dbReference type="EMBL" id="SDK61515.1"/>
    </source>
</evidence>
<dbReference type="OrthoDB" id="1451807at2"/>
<dbReference type="EMBL" id="FNEZ01000010">
    <property type="protein sequence ID" value="SDK61515.1"/>
    <property type="molecule type" value="Genomic_DNA"/>
</dbReference>
<dbReference type="AlphaFoldDB" id="A0A1G9DCE2"/>